<feature type="transmembrane region" description="Helical" evidence="1">
    <location>
        <begin position="56"/>
        <end position="84"/>
    </location>
</feature>
<dbReference type="Pfam" id="PF02681">
    <property type="entry name" value="DUF212"/>
    <property type="match status" value="1"/>
</dbReference>
<dbReference type="Proteomes" id="UP000257039">
    <property type="component" value="Unassembled WGS sequence"/>
</dbReference>
<dbReference type="PANTHER" id="PTHR31446:SF29">
    <property type="entry name" value="ACID PHOSPHATASE_VANADIUM-DEPENDENT HALOPEROXIDASE-RELATED PROTEIN"/>
    <property type="match status" value="1"/>
</dbReference>
<protein>
    <submittedName>
        <fullName evidence="2">Divergent PAP2 family protein</fullName>
    </submittedName>
</protein>
<name>A0A4P9VLZ7_9GAMM</name>
<dbReference type="PANTHER" id="PTHR31446">
    <property type="entry name" value="ACID PHOSPHATASE/VANADIUM-DEPENDENT HALOPEROXIDASE-RELATED PROTEIN"/>
    <property type="match status" value="1"/>
</dbReference>
<keyword evidence="1" id="KW-1133">Transmembrane helix</keyword>
<dbReference type="InterPro" id="IPR003832">
    <property type="entry name" value="DUF212"/>
</dbReference>
<keyword evidence="3" id="KW-1185">Reference proteome</keyword>
<sequence length="149" mass="16159">MLMNTSNSEYMIAISCVTAWCIAQLTKGVLFCRAQQRINLQYLIFGQGGMPSSHSAFVSALAFSTFFYQGLSTTSIIAFALMLITLRDAMGVRLAANDHAKAINQLNKTCFPSKNFSSPLCELIGHQPKEVAIGVMIGLICAAGASLWR</sequence>
<organism evidence="2 3">
    <name type="scientific">Zooshikella ganghwensis</name>
    <dbReference type="NCBI Taxonomy" id="202772"/>
    <lineage>
        <taxon>Bacteria</taxon>
        <taxon>Pseudomonadati</taxon>
        <taxon>Pseudomonadota</taxon>
        <taxon>Gammaproteobacteria</taxon>
        <taxon>Oceanospirillales</taxon>
        <taxon>Zooshikellaceae</taxon>
        <taxon>Zooshikella</taxon>
    </lineage>
</organism>
<keyword evidence="1" id="KW-0472">Membrane</keyword>
<comment type="caution">
    <text evidence="2">The sequence shown here is derived from an EMBL/GenBank/DDBJ whole genome shotgun (WGS) entry which is preliminary data.</text>
</comment>
<keyword evidence="1" id="KW-0812">Transmembrane</keyword>
<feature type="transmembrane region" description="Helical" evidence="1">
    <location>
        <begin position="131"/>
        <end position="148"/>
    </location>
</feature>
<evidence type="ECO:0000313" key="3">
    <source>
        <dbReference type="Proteomes" id="UP000257039"/>
    </source>
</evidence>
<reference evidence="2 3" key="1">
    <citation type="submission" date="2017-04" db="EMBL/GenBank/DDBJ databases">
        <title>Draft genome sequence of Zooshikella ganghwensis VG4 isolated from Red Sea sediments.</title>
        <authorList>
            <person name="Rehman Z."/>
            <person name="Alam I."/>
            <person name="Kamau A."/>
            <person name="Bajic V."/>
            <person name="Leiknes T."/>
        </authorList>
    </citation>
    <scope>NUCLEOTIDE SEQUENCE [LARGE SCALE GENOMIC DNA]</scope>
    <source>
        <strain evidence="2 3">VG4</strain>
    </source>
</reference>
<dbReference type="AlphaFoldDB" id="A0A4P9VLZ7"/>
<dbReference type="EMBL" id="NDXW01000001">
    <property type="protein sequence ID" value="RDH44405.1"/>
    <property type="molecule type" value="Genomic_DNA"/>
</dbReference>
<accession>A0A4P9VLZ7</accession>
<evidence type="ECO:0000256" key="1">
    <source>
        <dbReference type="SAM" id="Phobius"/>
    </source>
</evidence>
<evidence type="ECO:0000313" key="2">
    <source>
        <dbReference type="EMBL" id="RDH44405.1"/>
    </source>
</evidence>
<gene>
    <name evidence="2" type="ORF">B9G39_13690</name>
</gene>
<proteinExistence type="predicted"/>